<evidence type="ECO:0000256" key="3">
    <source>
        <dbReference type="SAM" id="Phobius"/>
    </source>
</evidence>
<dbReference type="InterPro" id="IPR018247">
    <property type="entry name" value="EF_Hand_1_Ca_BS"/>
</dbReference>
<feature type="transmembrane region" description="Helical" evidence="3">
    <location>
        <begin position="34"/>
        <end position="58"/>
    </location>
</feature>
<keyword evidence="1" id="KW-0677">Repeat</keyword>
<feature type="domain" description="EF-hand" evidence="4">
    <location>
        <begin position="478"/>
        <end position="512"/>
    </location>
</feature>
<protein>
    <recommendedName>
        <fullName evidence="4">EF-hand domain-containing protein</fullName>
    </recommendedName>
</protein>
<evidence type="ECO:0000256" key="1">
    <source>
        <dbReference type="ARBA" id="ARBA00022737"/>
    </source>
</evidence>
<dbReference type="STRING" id="927083.DB32_000666"/>
<dbReference type="Proteomes" id="UP000034883">
    <property type="component" value="Chromosome"/>
</dbReference>
<dbReference type="GO" id="GO:0005509">
    <property type="term" value="F:calcium ion binding"/>
    <property type="evidence" value="ECO:0007669"/>
    <property type="project" value="InterPro"/>
</dbReference>
<dbReference type="SMART" id="SM00054">
    <property type="entry name" value="EFh"/>
    <property type="match status" value="4"/>
</dbReference>
<feature type="transmembrane region" description="Helical" evidence="3">
    <location>
        <begin position="308"/>
        <end position="329"/>
    </location>
</feature>
<dbReference type="InterPro" id="IPR050145">
    <property type="entry name" value="Centrin_CML-like"/>
</dbReference>
<keyword evidence="3" id="KW-0472">Membrane</keyword>
<dbReference type="SUPFAM" id="SSF47473">
    <property type="entry name" value="EF-hand"/>
    <property type="match status" value="1"/>
</dbReference>
<feature type="transmembrane region" description="Helical" evidence="3">
    <location>
        <begin position="173"/>
        <end position="198"/>
    </location>
</feature>
<dbReference type="AlphaFoldDB" id="A0A0F6VZE3"/>
<gene>
    <name evidence="5" type="ORF">DB32_000666</name>
</gene>
<accession>A0A0F6VZE3</accession>
<evidence type="ECO:0000313" key="5">
    <source>
        <dbReference type="EMBL" id="AKF03517.1"/>
    </source>
</evidence>
<sequence length="512" mass="57311">MLDPGHVLREIARDRIRRNAFLRLRQHHRAMPRAAFLAVLAILLALRVHSIVCMLLAWQGGLAYPTTWATGAQVVTEHVTPFHHHPNPFGWRWGFQLFVGLHDVTGILLFATCLVPLLATPGSALHVRAGRVFVVVWLLHLIDGLINSGHILIARGFEPTRYYDVTNQGFSLYLYLQFAFISSLVIDFLAHGLAALRYKNRPPPRSMRAVMLFLPLSSVVLGIGLTIWAVMRLARGGPAETPNTYPFAIVYLVQIPAYVYLVARNVSYWLRATPRAWLQGWVTEHQRNMMFCVQVTLYTGLANVCSRFAPALAPFVFAAIDVGFLLWLVTKERSLRAQIVRSRLGLAVVASLRTLRLSRPPQPRRADVSAPDARWIASLFALDRAGALGRDELRALLARQGIELRDHELDRLMSALDRDGNGRIEPRELAAFLTTWFAPEPDDEHALALAFRALDDDGDGHVTRAELQRALQDGADALRKVELDALMDAADLDGSGAIDWDEFCASMRPTKH</sequence>
<keyword evidence="2" id="KW-0106">Calcium</keyword>
<feature type="transmembrane region" description="Helical" evidence="3">
    <location>
        <begin position="95"/>
        <end position="120"/>
    </location>
</feature>
<proteinExistence type="predicted"/>
<keyword evidence="3" id="KW-1133">Transmembrane helix</keyword>
<organism evidence="5 6">
    <name type="scientific">Sandaracinus amylolyticus</name>
    <dbReference type="NCBI Taxonomy" id="927083"/>
    <lineage>
        <taxon>Bacteria</taxon>
        <taxon>Pseudomonadati</taxon>
        <taxon>Myxococcota</taxon>
        <taxon>Polyangia</taxon>
        <taxon>Polyangiales</taxon>
        <taxon>Sandaracinaceae</taxon>
        <taxon>Sandaracinus</taxon>
    </lineage>
</organism>
<dbReference type="KEGG" id="samy:DB32_000666"/>
<feature type="domain" description="EF-hand" evidence="4">
    <location>
        <begin position="404"/>
        <end position="439"/>
    </location>
</feature>
<dbReference type="PROSITE" id="PS50222">
    <property type="entry name" value="EF_HAND_2"/>
    <property type="match status" value="3"/>
</dbReference>
<dbReference type="OrthoDB" id="7356823at2"/>
<feature type="transmembrane region" description="Helical" evidence="3">
    <location>
        <begin position="210"/>
        <end position="231"/>
    </location>
</feature>
<name>A0A0F6VZE3_9BACT</name>
<dbReference type="CDD" id="cd00051">
    <property type="entry name" value="EFh"/>
    <property type="match status" value="1"/>
</dbReference>
<dbReference type="FunFam" id="1.10.238.10:FF:000003">
    <property type="entry name" value="Calmodulin A"/>
    <property type="match status" value="1"/>
</dbReference>
<dbReference type="RefSeq" id="WP_053230968.1">
    <property type="nucleotide sequence ID" value="NZ_CP011125.1"/>
</dbReference>
<evidence type="ECO:0000259" key="4">
    <source>
        <dbReference type="PROSITE" id="PS50222"/>
    </source>
</evidence>
<dbReference type="InterPro" id="IPR011992">
    <property type="entry name" value="EF-hand-dom_pair"/>
</dbReference>
<dbReference type="InterPro" id="IPR002048">
    <property type="entry name" value="EF_hand_dom"/>
</dbReference>
<dbReference type="Pfam" id="PF13499">
    <property type="entry name" value="EF-hand_7"/>
    <property type="match status" value="1"/>
</dbReference>
<feature type="transmembrane region" description="Helical" evidence="3">
    <location>
        <begin position="243"/>
        <end position="263"/>
    </location>
</feature>
<feature type="transmembrane region" description="Helical" evidence="3">
    <location>
        <begin position="132"/>
        <end position="153"/>
    </location>
</feature>
<feature type="domain" description="EF-hand" evidence="4">
    <location>
        <begin position="442"/>
        <end position="477"/>
    </location>
</feature>
<keyword evidence="3" id="KW-0812">Transmembrane</keyword>
<reference evidence="5 6" key="1">
    <citation type="submission" date="2015-03" db="EMBL/GenBank/DDBJ databases">
        <title>Genome assembly of Sandaracinus amylolyticus DSM 53668.</title>
        <authorList>
            <person name="Sharma G."/>
            <person name="Subramanian S."/>
        </authorList>
    </citation>
    <scope>NUCLEOTIDE SEQUENCE [LARGE SCALE GENOMIC DNA]</scope>
    <source>
        <strain evidence="5 6">DSM 53668</strain>
    </source>
</reference>
<evidence type="ECO:0000256" key="2">
    <source>
        <dbReference type="ARBA" id="ARBA00022837"/>
    </source>
</evidence>
<dbReference type="PROSITE" id="PS00018">
    <property type="entry name" value="EF_HAND_1"/>
    <property type="match status" value="3"/>
</dbReference>
<dbReference type="Pfam" id="PF13833">
    <property type="entry name" value="EF-hand_8"/>
    <property type="match status" value="1"/>
</dbReference>
<evidence type="ECO:0000313" key="6">
    <source>
        <dbReference type="Proteomes" id="UP000034883"/>
    </source>
</evidence>
<dbReference type="Gene3D" id="1.10.238.10">
    <property type="entry name" value="EF-hand"/>
    <property type="match status" value="1"/>
</dbReference>
<dbReference type="PANTHER" id="PTHR23050">
    <property type="entry name" value="CALCIUM BINDING PROTEIN"/>
    <property type="match status" value="1"/>
</dbReference>
<keyword evidence="6" id="KW-1185">Reference proteome</keyword>
<dbReference type="EMBL" id="CP011125">
    <property type="protein sequence ID" value="AKF03517.1"/>
    <property type="molecule type" value="Genomic_DNA"/>
</dbReference>